<protein>
    <submittedName>
        <fullName evidence="1">Uncharacterized protein</fullName>
    </submittedName>
</protein>
<evidence type="ECO:0000313" key="1">
    <source>
        <dbReference type="EMBL" id="TCD65005.1"/>
    </source>
</evidence>
<name>A0A4R0RH03_9APHY</name>
<accession>A0A4R0RH03</accession>
<dbReference type="STRING" id="92696.A0A4R0RH03"/>
<dbReference type="Proteomes" id="UP000292702">
    <property type="component" value="Unassembled WGS sequence"/>
</dbReference>
<proteinExistence type="predicted"/>
<dbReference type="EMBL" id="RWJN01000203">
    <property type="protein sequence ID" value="TCD65005.1"/>
    <property type="molecule type" value="Genomic_DNA"/>
</dbReference>
<evidence type="ECO:0000313" key="2">
    <source>
        <dbReference type="Proteomes" id="UP000292702"/>
    </source>
</evidence>
<reference evidence="1 2" key="1">
    <citation type="submission" date="2018-11" db="EMBL/GenBank/DDBJ databases">
        <title>Genome assembly of Steccherinum ochraceum LE-BIN_3174, the white-rot fungus of the Steccherinaceae family (The Residual Polyporoid clade, Polyporales, Basidiomycota).</title>
        <authorList>
            <person name="Fedorova T.V."/>
            <person name="Glazunova O.A."/>
            <person name="Landesman E.O."/>
            <person name="Moiseenko K.V."/>
            <person name="Psurtseva N.V."/>
            <person name="Savinova O.S."/>
            <person name="Shakhova N.V."/>
            <person name="Tyazhelova T.V."/>
            <person name="Vasina D.V."/>
        </authorList>
    </citation>
    <scope>NUCLEOTIDE SEQUENCE [LARGE SCALE GENOMIC DNA]</scope>
    <source>
        <strain evidence="1 2">LE-BIN_3174</strain>
    </source>
</reference>
<gene>
    <name evidence="1" type="ORF">EIP91_003326</name>
</gene>
<comment type="caution">
    <text evidence="1">The sequence shown here is derived from an EMBL/GenBank/DDBJ whole genome shotgun (WGS) entry which is preliminary data.</text>
</comment>
<keyword evidence="2" id="KW-1185">Reference proteome</keyword>
<feature type="non-terminal residue" evidence="1">
    <location>
        <position position="91"/>
    </location>
</feature>
<dbReference type="OrthoDB" id="3133167at2759"/>
<sequence>MTAYTDNLGYQPFIDHLIASLSVYELGPISAPIPRYDGPTDWKTNSIQRSLSAMARRMITAEEAYNAIKASEACGPESKKRRSVGDSPPSS</sequence>
<organism evidence="1 2">
    <name type="scientific">Steccherinum ochraceum</name>
    <dbReference type="NCBI Taxonomy" id="92696"/>
    <lineage>
        <taxon>Eukaryota</taxon>
        <taxon>Fungi</taxon>
        <taxon>Dikarya</taxon>
        <taxon>Basidiomycota</taxon>
        <taxon>Agaricomycotina</taxon>
        <taxon>Agaricomycetes</taxon>
        <taxon>Polyporales</taxon>
        <taxon>Steccherinaceae</taxon>
        <taxon>Steccherinum</taxon>
    </lineage>
</organism>
<dbReference type="AlphaFoldDB" id="A0A4R0RH03"/>